<sequence length="117" mass="13701">MLFGFDHIMELNVIVFDVTDSFVDDKPGTPIPRCTWNSDQHYWHQSCLGYVHQRHRQHSNPNYTGIFDSFPCLQLLLPVQSLPSCHIGRVVNLGFYRRPVLVIRRVHLVVRHRVVPI</sequence>
<proteinExistence type="predicted"/>
<dbReference type="EMBL" id="HACM01003783">
    <property type="protein sequence ID" value="CRZ04225.1"/>
    <property type="molecule type" value="Transcribed_RNA"/>
</dbReference>
<dbReference type="AlphaFoldDB" id="A0A0H5QQ67"/>
<organism evidence="1">
    <name type="scientific">Spongospora subterranea</name>
    <dbReference type="NCBI Taxonomy" id="70186"/>
    <lineage>
        <taxon>Eukaryota</taxon>
        <taxon>Sar</taxon>
        <taxon>Rhizaria</taxon>
        <taxon>Endomyxa</taxon>
        <taxon>Phytomyxea</taxon>
        <taxon>Plasmodiophorida</taxon>
        <taxon>Plasmodiophoridae</taxon>
        <taxon>Spongospora</taxon>
    </lineage>
</organism>
<name>A0A0H5QQ67_9EUKA</name>
<evidence type="ECO:0000313" key="1">
    <source>
        <dbReference type="EMBL" id="CRZ04225.1"/>
    </source>
</evidence>
<accession>A0A0H5QQ67</accession>
<protein>
    <submittedName>
        <fullName evidence="1">Uncharacterized protein</fullName>
    </submittedName>
</protein>
<feature type="non-terminal residue" evidence="1">
    <location>
        <position position="117"/>
    </location>
</feature>
<reference evidence="1" key="1">
    <citation type="submission" date="2015-04" db="EMBL/GenBank/DDBJ databases">
        <title>The genome sequence of the plant pathogenic Rhizarian Plasmodiophora brassicae reveals insights in its biotrophic life cycle and the origin of chitin synthesis.</title>
        <authorList>
            <person name="Schwelm A."/>
            <person name="Fogelqvist J."/>
            <person name="Knaust A."/>
            <person name="Julke S."/>
            <person name="Lilja T."/>
            <person name="Dhandapani V."/>
            <person name="Bonilla-Rosso G."/>
            <person name="Karlsson M."/>
            <person name="Shevchenko A."/>
            <person name="Choi S.R."/>
            <person name="Kim H.G."/>
            <person name="Park J.Y."/>
            <person name="Lim Y.P."/>
            <person name="Ludwig-Muller J."/>
            <person name="Dixelius C."/>
        </authorList>
    </citation>
    <scope>NUCLEOTIDE SEQUENCE</scope>
    <source>
        <tissue evidence="1">Potato root galls</tissue>
    </source>
</reference>